<dbReference type="EMBL" id="MHSQ01000034">
    <property type="protein sequence ID" value="OHA46180.1"/>
    <property type="molecule type" value="Genomic_DNA"/>
</dbReference>
<dbReference type="NCBIfam" id="TIGR00180">
    <property type="entry name" value="parB_part"/>
    <property type="match status" value="1"/>
</dbReference>
<dbReference type="SUPFAM" id="SSF110849">
    <property type="entry name" value="ParB/Sulfiredoxin"/>
    <property type="match status" value="1"/>
</dbReference>
<evidence type="ECO:0000256" key="3">
    <source>
        <dbReference type="ARBA" id="ARBA00023125"/>
    </source>
</evidence>
<accession>A0A1G2PCV9</accession>
<keyword evidence="2" id="KW-0159">Chromosome partition</keyword>
<dbReference type="GO" id="GO:0005694">
    <property type="term" value="C:chromosome"/>
    <property type="evidence" value="ECO:0007669"/>
    <property type="project" value="TreeGrafter"/>
</dbReference>
<dbReference type="STRING" id="1802338.A2541_00650"/>
<dbReference type="InterPro" id="IPR041468">
    <property type="entry name" value="HTH_ParB/Spo0J"/>
</dbReference>
<comment type="caution">
    <text evidence="5">The sequence shown here is derived from an EMBL/GenBank/DDBJ whole genome shotgun (WGS) entry which is preliminary data.</text>
</comment>
<dbReference type="GO" id="GO:0003677">
    <property type="term" value="F:DNA binding"/>
    <property type="evidence" value="ECO:0007669"/>
    <property type="project" value="UniProtKB-KW"/>
</dbReference>
<dbReference type="PANTHER" id="PTHR33375:SF1">
    <property type="entry name" value="CHROMOSOME-PARTITIONING PROTEIN PARB-RELATED"/>
    <property type="match status" value="1"/>
</dbReference>
<dbReference type="InterPro" id="IPR036086">
    <property type="entry name" value="ParB/Sulfiredoxin_sf"/>
</dbReference>
<dbReference type="Pfam" id="PF02195">
    <property type="entry name" value="ParB_N"/>
    <property type="match status" value="1"/>
</dbReference>
<dbReference type="Proteomes" id="UP000176965">
    <property type="component" value="Unassembled WGS sequence"/>
</dbReference>
<evidence type="ECO:0000256" key="1">
    <source>
        <dbReference type="ARBA" id="ARBA00006295"/>
    </source>
</evidence>
<evidence type="ECO:0000313" key="5">
    <source>
        <dbReference type="EMBL" id="OHA46180.1"/>
    </source>
</evidence>
<gene>
    <name evidence="5" type="ORF">A2541_00650</name>
</gene>
<dbReference type="GO" id="GO:0007059">
    <property type="term" value="P:chromosome segregation"/>
    <property type="evidence" value="ECO:0007669"/>
    <property type="project" value="UniProtKB-KW"/>
</dbReference>
<dbReference type="SUPFAM" id="SSF109709">
    <property type="entry name" value="KorB DNA-binding domain-like"/>
    <property type="match status" value="1"/>
</dbReference>
<reference evidence="5 6" key="1">
    <citation type="journal article" date="2016" name="Nat. Commun.">
        <title>Thousands of microbial genomes shed light on interconnected biogeochemical processes in an aquifer system.</title>
        <authorList>
            <person name="Anantharaman K."/>
            <person name="Brown C.T."/>
            <person name="Hug L.A."/>
            <person name="Sharon I."/>
            <person name="Castelle C.J."/>
            <person name="Probst A.J."/>
            <person name="Thomas B.C."/>
            <person name="Singh A."/>
            <person name="Wilkins M.J."/>
            <person name="Karaoz U."/>
            <person name="Brodie E.L."/>
            <person name="Williams K.H."/>
            <person name="Hubbard S.S."/>
            <person name="Banfield J.F."/>
        </authorList>
    </citation>
    <scope>NUCLEOTIDE SEQUENCE [LARGE SCALE GENOMIC DNA]</scope>
</reference>
<evidence type="ECO:0000313" key="6">
    <source>
        <dbReference type="Proteomes" id="UP000176965"/>
    </source>
</evidence>
<organism evidence="5 6">
    <name type="scientific">Candidatus Taylorbacteria bacterium RIFOXYD2_FULL_36_9</name>
    <dbReference type="NCBI Taxonomy" id="1802338"/>
    <lineage>
        <taxon>Bacteria</taxon>
        <taxon>Candidatus Tayloriibacteriota</taxon>
    </lineage>
</organism>
<comment type="similarity">
    <text evidence="1">Belongs to the ParB family.</text>
</comment>
<dbReference type="SMART" id="SM00470">
    <property type="entry name" value="ParB"/>
    <property type="match status" value="1"/>
</dbReference>
<dbReference type="Gene3D" id="1.10.10.2830">
    <property type="match status" value="1"/>
</dbReference>
<evidence type="ECO:0000256" key="2">
    <source>
        <dbReference type="ARBA" id="ARBA00022829"/>
    </source>
</evidence>
<sequence>MSSQFFSDSIFWVEIGKVHPNPFQPRKEFEESKLKDLADSIRQYGILQPMVVTRKEVVKEDGGLTTEYELISGERRLRASKIAGLVQVPVLIRDQEESDQLKLELAIIENLQREDLNPVDRARAFQRLVDEFHFKHGEIGRKMGRSREYVSNSLRILLLPEQMLNAVSEGKITEGHTRPLLMLEDRKEEQEVLFKEMMHRKMSVREAELAARKIAVERVRKVERMPDPEITELEEKLAQTFGARVHIERANVGGKIMIDFFSNDDLRSILQVVNTKQELGANALLNRHAAKLETEPLLQNTPLLDDRSVEEKVEDEQDLYSVDNFTV</sequence>
<evidence type="ECO:0000259" key="4">
    <source>
        <dbReference type="SMART" id="SM00470"/>
    </source>
</evidence>
<dbReference type="Pfam" id="PF23552">
    <property type="entry name" value="ParB_C"/>
    <property type="match status" value="1"/>
</dbReference>
<dbReference type="InterPro" id="IPR057240">
    <property type="entry name" value="ParB_dimer_C"/>
</dbReference>
<feature type="domain" description="ParB-like N-terminal" evidence="4">
    <location>
        <begin position="11"/>
        <end position="111"/>
    </location>
</feature>
<keyword evidence="3" id="KW-0238">DNA-binding</keyword>
<dbReference type="InterPro" id="IPR003115">
    <property type="entry name" value="ParB_N"/>
</dbReference>
<dbReference type="FunFam" id="3.90.1530.30:FF:000001">
    <property type="entry name" value="Chromosome partitioning protein ParB"/>
    <property type="match status" value="1"/>
</dbReference>
<dbReference type="CDD" id="cd16393">
    <property type="entry name" value="SPO0J_N"/>
    <property type="match status" value="1"/>
</dbReference>
<dbReference type="InterPro" id="IPR004437">
    <property type="entry name" value="ParB/RepB/Spo0J"/>
</dbReference>
<name>A0A1G2PCV9_9BACT</name>
<dbReference type="PANTHER" id="PTHR33375">
    <property type="entry name" value="CHROMOSOME-PARTITIONING PROTEIN PARB-RELATED"/>
    <property type="match status" value="1"/>
</dbReference>
<dbReference type="InterPro" id="IPR050336">
    <property type="entry name" value="Chromosome_partition/occlusion"/>
</dbReference>
<dbReference type="FunFam" id="1.10.10.2830:FF:000001">
    <property type="entry name" value="Chromosome partitioning protein ParB"/>
    <property type="match status" value="1"/>
</dbReference>
<proteinExistence type="inferred from homology"/>
<protein>
    <recommendedName>
        <fullName evidence="4">ParB-like N-terminal domain-containing protein</fullName>
    </recommendedName>
</protein>
<dbReference type="Pfam" id="PF17762">
    <property type="entry name" value="HTH_ParB"/>
    <property type="match status" value="1"/>
</dbReference>
<dbReference type="AlphaFoldDB" id="A0A1G2PCV9"/>
<dbReference type="Gene3D" id="3.90.1530.30">
    <property type="match status" value="1"/>
</dbReference>